<comment type="caution">
    <text evidence="12">The sequence shown here is derived from an EMBL/GenBank/DDBJ whole genome shotgun (WGS) entry which is preliminary data.</text>
</comment>
<comment type="catalytic activity">
    <reaction evidence="1">
        <text>ATP + protein L-histidine = ADP + protein N-phospho-L-histidine.</text>
        <dbReference type="EC" id="2.7.13.3"/>
    </reaction>
</comment>
<keyword evidence="9" id="KW-0472">Membrane</keyword>
<dbReference type="EC" id="2.7.13.3" evidence="2"/>
<dbReference type="AlphaFoldDB" id="A0A4R4QHB8"/>
<keyword evidence="3" id="KW-0597">Phosphoprotein</keyword>
<keyword evidence="13" id="KW-1185">Reference proteome</keyword>
<evidence type="ECO:0000256" key="4">
    <source>
        <dbReference type="ARBA" id="ARBA00022679"/>
    </source>
</evidence>
<keyword evidence="6 12" id="KW-0418">Kinase</keyword>
<dbReference type="PANTHER" id="PTHR24421">
    <property type="entry name" value="NITRATE/NITRITE SENSOR PROTEIN NARX-RELATED"/>
    <property type="match status" value="1"/>
</dbReference>
<feature type="transmembrane region" description="Helical" evidence="9">
    <location>
        <begin position="129"/>
        <end position="148"/>
    </location>
</feature>
<dbReference type="SUPFAM" id="SSF55874">
    <property type="entry name" value="ATPase domain of HSP90 chaperone/DNA topoisomerase II/histidine kinase"/>
    <property type="match status" value="1"/>
</dbReference>
<name>A0A4R4QHB8_9ACTN</name>
<dbReference type="InterPro" id="IPR011712">
    <property type="entry name" value="Sig_transdc_His_kin_sub3_dim/P"/>
</dbReference>
<dbReference type="OrthoDB" id="227596at2"/>
<evidence type="ECO:0000256" key="9">
    <source>
        <dbReference type="SAM" id="Phobius"/>
    </source>
</evidence>
<feature type="transmembrane region" description="Helical" evidence="9">
    <location>
        <begin position="77"/>
        <end position="96"/>
    </location>
</feature>
<evidence type="ECO:0000256" key="2">
    <source>
        <dbReference type="ARBA" id="ARBA00012438"/>
    </source>
</evidence>
<evidence type="ECO:0000256" key="6">
    <source>
        <dbReference type="ARBA" id="ARBA00022777"/>
    </source>
</evidence>
<dbReference type="InterPro" id="IPR003594">
    <property type="entry name" value="HATPase_dom"/>
</dbReference>
<evidence type="ECO:0000256" key="3">
    <source>
        <dbReference type="ARBA" id="ARBA00022553"/>
    </source>
</evidence>
<keyword evidence="9" id="KW-0812">Transmembrane</keyword>
<organism evidence="12 13">
    <name type="scientific">Kribbella albertanoniae</name>
    <dbReference type="NCBI Taxonomy" id="1266829"/>
    <lineage>
        <taxon>Bacteria</taxon>
        <taxon>Bacillati</taxon>
        <taxon>Actinomycetota</taxon>
        <taxon>Actinomycetes</taxon>
        <taxon>Propionibacteriales</taxon>
        <taxon>Kribbellaceae</taxon>
        <taxon>Kribbella</taxon>
    </lineage>
</organism>
<dbReference type="Proteomes" id="UP000295075">
    <property type="component" value="Unassembled WGS sequence"/>
</dbReference>
<keyword evidence="4" id="KW-0808">Transferase</keyword>
<feature type="transmembrane region" description="Helical" evidence="9">
    <location>
        <begin position="102"/>
        <end position="122"/>
    </location>
</feature>
<feature type="domain" description="Signal transduction histidine kinase subgroup 3 dimerisation and phosphoacceptor" evidence="11">
    <location>
        <begin position="204"/>
        <end position="270"/>
    </location>
</feature>
<proteinExistence type="predicted"/>
<dbReference type="Pfam" id="PF02518">
    <property type="entry name" value="HATPase_c"/>
    <property type="match status" value="1"/>
</dbReference>
<keyword evidence="8" id="KW-0902">Two-component regulatory system</keyword>
<dbReference type="EMBL" id="SMKA01000006">
    <property type="protein sequence ID" value="TDC34613.1"/>
    <property type="molecule type" value="Genomic_DNA"/>
</dbReference>
<dbReference type="InterPro" id="IPR050482">
    <property type="entry name" value="Sensor_HK_TwoCompSys"/>
</dbReference>
<evidence type="ECO:0000259" key="11">
    <source>
        <dbReference type="Pfam" id="PF07730"/>
    </source>
</evidence>
<reference evidence="12 13" key="1">
    <citation type="submission" date="2019-03" db="EMBL/GenBank/DDBJ databases">
        <title>Draft genome sequences of novel Actinobacteria.</title>
        <authorList>
            <person name="Sahin N."/>
            <person name="Ay H."/>
            <person name="Saygin H."/>
        </authorList>
    </citation>
    <scope>NUCLEOTIDE SEQUENCE [LARGE SCALE GENOMIC DNA]</scope>
    <source>
        <strain evidence="12 13">JCM 30547</strain>
    </source>
</reference>
<dbReference type="GO" id="GO:0046983">
    <property type="term" value="F:protein dimerization activity"/>
    <property type="evidence" value="ECO:0007669"/>
    <property type="project" value="InterPro"/>
</dbReference>
<evidence type="ECO:0000256" key="5">
    <source>
        <dbReference type="ARBA" id="ARBA00022741"/>
    </source>
</evidence>
<keyword evidence="5" id="KW-0547">Nucleotide-binding</keyword>
<sequence length="415" mass="44723">MMQTVGAWPQGKWRWAAPLSVLLLFLFSTLDLYQHYILGNGLFVSAFGFATSGGPLALVLGLARAISLALAWSRPRLGLVIALTTTAVTAALGEAVSSSEPWPWAATAVFGYAAILAIAGARGLTRGQLIRWWLVAQLLSAVAYVPNWDLSSTNFASGIVMAVVSGVGAVVGDLLRSRAEARHRLAEQEVISETERGERTRLQERARIARELHDVVAHHLSVVVVRADSAPHRLADVPEDVRKEFAEIGEAARASLTEMRRVLRLLRSDEEQGQELEPQPGLDQLIDLVDTARQAGAVVELVTEPLEGIDPAVQLTAYRVVQEALSNAVRHAPRSAVQVEVRRVATRLHVRVLNGAGAHPTSAAGDGHGLRGMRERVELVDGIVMTGPTPEGGYLVYVEIPLGEEVGGDDSRADR</sequence>
<evidence type="ECO:0000313" key="13">
    <source>
        <dbReference type="Proteomes" id="UP000295075"/>
    </source>
</evidence>
<dbReference type="GO" id="GO:0005524">
    <property type="term" value="F:ATP binding"/>
    <property type="evidence" value="ECO:0007669"/>
    <property type="project" value="UniProtKB-KW"/>
</dbReference>
<keyword evidence="7" id="KW-0067">ATP-binding</keyword>
<protein>
    <recommendedName>
        <fullName evidence="2">histidine kinase</fullName>
        <ecNumber evidence="2">2.7.13.3</ecNumber>
    </recommendedName>
</protein>
<feature type="transmembrane region" description="Helical" evidence="9">
    <location>
        <begin position="42"/>
        <end position="65"/>
    </location>
</feature>
<evidence type="ECO:0000256" key="7">
    <source>
        <dbReference type="ARBA" id="ARBA00022840"/>
    </source>
</evidence>
<evidence type="ECO:0000256" key="8">
    <source>
        <dbReference type="ARBA" id="ARBA00023012"/>
    </source>
</evidence>
<dbReference type="GO" id="GO:0016020">
    <property type="term" value="C:membrane"/>
    <property type="evidence" value="ECO:0007669"/>
    <property type="project" value="InterPro"/>
</dbReference>
<dbReference type="Pfam" id="PF07730">
    <property type="entry name" value="HisKA_3"/>
    <property type="match status" value="1"/>
</dbReference>
<keyword evidence="9" id="KW-1133">Transmembrane helix</keyword>
<evidence type="ECO:0000313" key="12">
    <source>
        <dbReference type="EMBL" id="TDC34613.1"/>
    </source>
</evidence>
<feature type="transmembrane region" description="Helical" evidence="9">
    <location>
        <begin position="154"/>
        <end position="175"/>
    </location>
</feature>
<feature type="domain" description="Histidine kinase/HSP90-like ATPase" evidence="10">
    <location>
        <begin position="314"/>
        <end position="403"/>
    </location>
</feature>
<gene>
    <name evidence="12" type="ORF">E1261_03045</name>
</gene>
<dbReference type="PANTHER" id="PTHR24421:SF10">
    <property type="entry name" value="NITRATE_NITRITE SENSOR PROTEIN NARQ"/>
    <property type="match status" value="1"/>
</dbReference>
<dbReference type="InterPro" id="IPR036890">
    <property type="entry name" value="HATPase_C_sf"/>
</dbReference>
<evidence type="ECO:0000259" key="10">
    <source>
        <dbReference type="Pfam" id="PF02518"/>
    </source>
</evidence>
<dbReference type="Gene3D" id="1.20.5.1930">
    <property type="match status" value="1"/>
</dbReference>
<dbReference type="Gene3D" id="3.30.565.10">
    <property type="entry name" value="Histidine kinase-like ATPase, C-terminal domain"/>
    <property type="match status" value="1"/>
</dbReference>
<dbReference type="GO" id="GO:0000155">
    <property type="term" value="F:phosphorelay sensor kinase activity"/>
    <property type="evidence" value="ECO:0007669"/>
    <property type="project" value="InterPro"/>
</dbReference>
<evidence type="ECO:0000256" key="1">
    <source>
        <dbReference type="ARBA" id="ARBA00000085"/>
    </source>
</evidence>
<accession>A0A4R4QHB8</accession>
<dbReference type="CDD" id="cd16917">
    <property type="entry name" value="HATPase_UhpB-NarQ-NarX-like"/>
    <property type="match status" value="1"/>
</dbReference>